<dbReference type="Pfam" id="PF11886">
    <property type="entry name" value="TOC159_MAD"/>
    <property type="match status" value="1"/>
</dbReference>
<sequence>GALAAAGGGGGGGRQMPLSYIMQQVTQISRPLKFPDHRNVMDVRRARHEAARLPLPRQRRDASRQVALRVLGLRQATRKQREMAESYRRATAAGCKVAVEPPRVAKRCRPSSQPLEGFRYRAPEAQGGWVVRPNIEQHCADVSDGIEGFVLNKVAVAAPGKPGEADGLKGYGIPYHNYLSLQFTKDQRMLAARSEATVYHDPLGNVTTSLSADMQTSAAGGGLIAGGAGGDVLVVLRSDTRLRPGKSSALPKVTLGGVVARMGEESRLPLGVRLPVPRRGGSALGLRVQAIKKARLGPSGALLRLAVSAVALQRTSELAAGRLGLGLTRRGFLGGGGGDDACLGGNAEVVMDLADLLDLPLARRLPLAVGTSVQRSPDGDTTAVLSSSVQYQLGAGEMVAVRANWDKRGRAGLSLRLKTGRGWWGGLLAMLVPLGRMAADAVQDAVGRFKAQRLHRQQQQQQQQQRRAQLEQQQKQQRLLKDTSRGAAGGGGGGAGERMIRSRS</sequence>
<dbReference type="Proteomes" id="UP001165090">
    <property type="component" value="Unassembled WGS sequence"/>
</dbReference>
<feature type="region of interest" description="Disordered" evidence="1">
    <location>
        <begin position="457"/>
        <end position="504"/>
    </location>
</feature>
<evidence type="ECO:0000313" key="4">
    <source>
        <dbReference type="Proteomes" id="UP001165090"/>
    </source>
</evidence>
<proteinExistence type="predicted"/>
<evidence type="ECO:0000313" key="3">
    <source>
        <dbReference type="EMBL" id="GLI64834.1"/>
    </source>
</evidence>
<reference evidence="3 4" key="1">
    <citation type="journal article" date="2023" name="IScience">
        <title>Expanded male sex-determining region conserved during the evolution of homothallism in the green alga Volvox.</title>
        <authorList>
            <person name="Yamamoto K."/>
            <person name="Matsuzaki R."/>
            <person name="Mahakham W."/>
            <person name="Heman W."/>
            <person name="Sekimoto H."/>
            <person name="Kawachi M."/>
            <person name="Minakuchi Y."/>
            <person name="Toyoda A."/>
            <person name="Nozaki H."/>
        </authorList>
    </citation>
    <scope>NUCLEOTIDE SEQUENCE [LARGE SCALE GENOMIC DNA]</scope>
    <source>
        <strain evidence="3 4">NIES-4468</strain>
    </source>
</reference>
<accession>A0ABQ5S5W1</accession>
<feature type="compositionally biased region" description="Low complexity" evidence="1">
    <location>
        <begin position="457"/>
        <end position="477"/>
    </location>
</feature>
<name>A0ABQ5S5W1_9CHLO</name>
<comment type="caution">
    <text evidence="3">The sequence shown here is derived from an EMBL/GenBank/DDBJ whole genome shotgun (WGS) entry which is preliminary data.</text>
</comment>
<dbReference type="InterPro" id="IPR024283">
    <property type="entry name" value="TOC159_MAD"/>
</dbReference>
<evidence type="ECO:0000259" key="2">
    <source>
        <dbReference type="Pfam" id="PF11886"/>
    </source>
</evidence>
<evidence type="ECO:0000256" key="1">
    <source>
        <dbReference type="SAM" id="MobiDB-lite"/>
    </source>
</evidence>
<organism evidence="3 4">
    <name type="scientific">Volvox africanus</name>
    <dbReference type="NCBI Taxonomy" id="51714"/>
    <lineage>
        <taxon>Eukaryota</taxon>
        <taxon>Viridiplantae</taxon>
        <taxon>Chlorophyta</taxon>
        <taxon>core chlorophytes</taxon>
        <taxon>Chlorophyceae</taxon>
        <taxon>CS clade</taxon>
        <taxon>Chlamydomonadales</taxon>
        <taxon>Volvocaceae</taxon>
        <taxon>Volvox</taxon>
    </lineage>
</organism>
<dbReference type="EMBL" id="BSDZ01000021">
    <property type="protein sequence ID" value="GLI64834.1"/>
    <property type="molecule type" value="Genomic_DNA"/>
</dbReference>
<gene>
    <name evidence="3" type="ORF">VaNZ11_008128</name>
</gene>
<keyword evidence="4" id="KW-1185">Reference proteome</keyword>
<feature type="compositionally biased region" description="Gly residues" evidence="1">
    <location>
        <begin position="487"/>
        <end position="496"/>
    </location>
</feature>
<feature type="non-terminal residue" evidence="3">
    <location>
        <position position="1"/>
    </location>
</feature>
<feature type="domain" description="Translocase of chloroplast 159/132 membrane anchor" evidence="2">
    <location>
        <begin position="117"/>
        <end position="247"/>
    </location>
</feature>
<protein>
    <recommendedName>
        <fullName evidence="2">Translocase of chloroplast 159/132 membrane anchor domain-containing protein</fullName>
    </recommendedName>
</protein>